<evidence type="ECO:0000256" key="5">
    <source>
        <dbReference type="ARBA" id="ARBA00022795"/>
    </source>
</evidence>
<dbReference type="PANTHER" id="PTHR34982:SF1">
    <property type="entry name" value="FLAGELLAR ASSEMBLY PROTEIN FLIH"/>
    <property type="match status" value="1"/>
</dbReference>
<comment type="similarity">
    <text evidence="2">Belongs to the FliH family.</text>
</comment>
<dbReference type="EMBL" id="BSOJ01000032">
    <property type="protein sequence ID" value="GLR27659.1"/>
    <property type="molecule type" value="Genomic_DNA"/>
</dbReference>
<evidence type="ECO:0000256" key="3">
    <source>
        <dbReference type="ARBA" id="ARBA00016507"/>
    </source>
</evidence>
<evidence type="ECO:0000256" key="8">
    <source>
        <dbReference type="SAM" id="Coils"/>
    </source>
</evidence>
<sequence>MPSSNSKIIRGMAAADLPSWSINPVGSEFNNKVDRLLQELSGHFGDHPNRKPVVLTPEQQVLLDRKRELDEREANIEALEQKTLREAEEKGLQRGYEAGWEAAHQERQALVAMAESLTQQFDAFKTSLADKVLDLAIEVSKKVVGDTVALQPDYAARLLEDMIHSMRLNAEEVSLSAHPETLKVLEAQIGDTRELGKIKLMEDPRQLNGGFILHHPEGEIDASMQTRWLRVIEQLGKHEPLSPDEV</sequence>
<comment type="function">
    <text evidence="1">Needed for flagellar regrowth and assembly.</text>
</comment>
<evidence type="ECO:0000259" key="9">
    <source>
        <dbReference type="Pfam" id="PF02108"/>
    </source>
</evidence>
<name>A0ABQ5YUV5_9BURK</name>
<dbReference type="PANTHER" id="PTHR34982">
    <property type="entry name" value="YOP PROTEINS TRANSLOCATION PROTEIN L"/>
    <property type="match status" value="1"/>
</dbReference>
<keyword evidence="5" id="KW-1005">Bacterial flagellum biogenesis</keyword>
<evidence type="ECO:0000256" key="2">
    <source>
        <dbReference type="ARBA" id="ARBA00006602"/>
    </source>
</evidence>
<dbReference type="RefSeq" id="WP_284282505.1">
    <property type="nucleotide sequence ID" value="NZ_BSOJ01000032.1"/>
</dbReference>
<comment type="caution">
    <text evidence="10">The sequence shown here is derived from an EMBL/GenBank/DDBJ whole genome shotgun (WGS) entry which is preliminary data.</text>
</comment>
<keyword evidence="7" id="KW-1006">Bacterial flagellum protein export</keyword>
<organism evidence="10 11">
    <name type="scientific">Limnobacter litoralis</name>
    <dbReference type="NCBI Taxonomy" id="481366"/>
    <lineage>
        <taxon>Bacteria</taxon>
        <taxon>Pseudomonadati</taxon>
        <taxon>Pseudomonadota</taxon>
        <taxon>Betaproteobacteria</taxon>
        <taxon>Burkholderiales</taxon>
        <taxon>Burkholderiaceae</taxon>
        <taxon>Limnobacter</taxon>
    </lineage>
</organism>
<dbReference type="Proteomes" id="UP001156664">
    <property type="component" value="Unassembled WGS sequence"/>
</dbReference>
<feature type="domain" description="Flagellar assembly protein FliH/Type III secretion system HrpE" evidence="9">
    <location>
        <begin position="105"/>
        <end position="230"/>
    </location>
</feature>
<dbReference type="InterPro" id="IPR051472">
    <property type="entry name" value="T3SS_Stator/FliH"/>
</dbReference>
<keyword evidence="8" id="KW-0175">Coiled coil</keyword>
<protein>
    <recommendedName>
        <fullName evidence="3">Flagellar assembly protein FliH</fullName>
    </recommendedName>
</protein>
<evidence type="ECO:0000256" key="1">
    <source>
        <dbReference type="ARBA" id="ARBA00003041"/>
    </source>
</evidence>
<dbReference type="InterPro" id="IPR018035">
    <property type="entry name" value="Flagellar_FliH/T3SS_HrpE"/>
</dbReference>
<keyword evidence="4" id="KW-0813">Transport</keyword>
<evidence type="ECO:0000256" key="6">
    <source>
        <dbReference type="ARBA" id="ARBA00022927"/>
    </source>
</evidence>
<evidence type="ECO:0000313" key="10">
    <source>
        <dbReference type="EMBL" id="GLR27659.1"/>
    </source>
</evidence>
<keyword evidence="11" id="KW-1185">Reference proteome</keyword>
<gene>
    <name evidence="10" type="ORF">GCM10007875_27500</name>
</gene>
<reference evidence="11" key="1">
    <citation type="journal article" date="2019" name="Int. J. Syst. Evol. Microbiol.">
        <title>The Global Catalogue of Microorganisms (GCM) 10K type strain sequencing project: providing services to taxonomists for standard genome sequencing and annotation.</title>
        <authorList>
            <consortium name="The Broad Institute Genomics Platform"/>
            <consortium name="The Broad Institute Genome Sequencing Center for Infectious Disease"/>
            <person name="Wu L."/>
            <person name="Ma J."/>
        </authorList>
    </citation>
    <scope>NUCLEOTIDE SEQUENCE [LARGE SCALE GENOMIC DNA]</scope>
    <source>
        <strain evidence="11">NBRC 105857</strain>
    </source>
</reference>
<proteinExistence type="inferred from homology"/>
<evidence type="ECO:0000256" key="7">
    <source>
        <dbReference type="ARBA" id="ARBA00023225"/>
    </source>
</evidence>
<evidence type="ECO:0000313" key="11">
    <source>
        <dbReference type="Proteomes" id="UP001156664"/>
    </source>
</evidence>
<feature type="coiled-coil region" evidence="8">
    <location>
        <begin position="62"/>
        <end position="89"/>
    </location>
</feature>
<accession>A0ABQ5YUV5</accession>
<evidence type="ECO:0000256" key="4">
    <source>
        <dbReference type="ARBA" id="ARBA00022448"/>
    </source>
</evidence>
<keyword evidence="6" id="KW-0653">Protein transport</keyword>
<dbReference type="Pfam" id="PF02108">
    <property type="entry name" value="FliH"/>
    <property type="match status" value="1"/>
</dbReference>